<name>A0ABS5BKZ3_9BACT</name>
<evidence type="ECO:0000313" key="3">
    <source>
        <dbReference type="Proteomes" id="UP000676565"/>
    </source>
</evidence>
<feature type="domain" description="SnoaL-like" evidence="1">
    <location>
        <begin position="10"/>
        <end position="107"/>
    </location>
</feature>
<dbReference type="InterPro" id="IPR037401">
    <property type="entry name" value="SnoaL-like"/>
</dbReference>
<reference evidence="2 3" key="1">
    <citation type="submission" date="2021-04" db="EMBL/GenBank/DDBJ databases">
        <authorList>
            <person name="Ivanova A."/>
        </authorList>
    </citation>
    <scope>NUCLEOTIDE SEQUENCE [LARGE SCALE GENOMIC DNA]</scope>
    <source>
        <strain evidence="2 3">G18</strain>
    </source>
</reference>
<evidence type="ECO:0000259" key="1">
    <source>
        <dbReference type="Pfam" id="PF12680"/>
    </source>
</evidence>
<protein>
    <submittedName>
        <fullName evidence="2">Nuclear transport factor 2 family protein</fullName>
    </submittedName>
</protein>
<dbReference type="Pfam" id="PF12680">
    <property type="entry name" value="SnoaL_2"/>
    <property type="match status" value="1"/>
</dbReference>
<dbReference type="SUPFAM" id="SSF54427">
    <property type="entry name" value="NTF2-like"/>
    <property type="match status" value="1"/>
</dbReference>
<dbReference type="EMBL" id="JAGKQQ010000001">
    <property type="protein sequence ID" value="MBP3954378.1"/>
    <property type="molecule type" value="Genomic_DNA"/>
</dbReference>
<evidence type="ECO:0000313" key="2">
    <source>
        <dbReference type="EMBL" id="MBP3954378.1"/>
    </source>
</evidence>
<dbReference type="Gene3D" id="3.10.450.50">
    <property type="match status" value="1"/>
</dbReference>
<accession>A0ABS5BKZ3</accession>
<keyword evidence="3" id="KW-1185">Reference proteome</keyword>
<sequence length="116" mass="12378">MTAQLPTAAAAYVRTINERDPDGFIALFAEDAVVDDAGREIRGREAIREWAAHDIFAANVTLEVRNVSGTDGDATITGKVDGTFDRTGLPDPLIMTFRVAVDRGKISGLTCRLAAG</sequence>
<comment type="caution">
    <text evidence="2">The sequence shown here is derived from an EMBL/GenBank/DDBJ whole genome shotgun (WGS) entry which is preliminary data.</text>
</comment>
<organism evidence="2 3">
    <name type="scientific">Gemmata palustris</name>
    <dbReference type="NCBI Taxonomy" id="2822762"/>
    <lineage>
        <taxon>Bacteria</taxon>
        <taxon>Pseudomonadati</taxon>
        <taxon>Planctomycetota</taxon>
        <taxon>Planctomycetia</taxon>
        <taxon>Gemmatales</taxon>
        <taxon>Gemmataceae</taxon>
        <taxon>Gemmata</taxon>
    </lineage>
</organism>
<gene>
    <name evidence="2" type="ORF">J8F10_03615</name>
</gene>
<dbReference type="RefSeq" id="WP_210652513.1">
    <property type="nucleotide sequence ID" value="NZ_JAGKQQ010000001.1"/>
</dbReference>
<dbReference type="InterPro" id="IPR032710">
    <property type="entry name" value="NTF2-like_dom_sf"/>
</dbReference>
<proteinExistence type="predicted"/>
<dbReference type="Proteomes" id="UP000676565">
    <property type="component" value="Unassembled WGS sequence"/>
</dbReference>